<accession>A0A249P882</accession>
<dbReference type="Proteomes" id="UP000217211">
    <property type="component" value="Chromosome"/>
</dbReference>
<reference evidence="1 2" key="1">
    <citation type="submission" date="2017-08" db="EMBL/GenBank/DDBJ databases">
        <title>Multipartite genome sequences of Sinorhizobium species nodulating soybeans.</title>
        <authorList>
            <person name="Tian C.F."/>
        </authorList>
    </citation>
    <scope>NUCLEOTIDE SEQUENCE [LARGE SCALE GENOMIC DNA]</scope>
    <source>
        <strain evidence="1 2">CCBAU 05684</strain>
    </source>
</reference>
<dbReference type="AlphaFoldDB" id="A0A249P882"/>
<name>A0A249P882_9HYPH</name>
<protein>
    <submittedName>
        <fullName evidence="1">Uncharacterized protein</fullName>
    </submittedName>
</protein>
<evidence type="ECO:0000313" key="2">
    <source>
        <dbReference type="Proteomes" id="UP000217211"/>
    </source>
</evidence>
<organism evidence="1 2">
    <name type="scientific">Sinorhizobium sojae CCBAU 05684</name>
    <dbReference type="NCBI Taxonomy" id="716928"/>
    <lineage>
        <taxon>Bacteria</taxon>
        <taxon>Pseudomonadati</taxon>
        <taxon>Pseudomonadota</taxon>
        <taxon>Alphaproteobacteria</taxon>
        <taxon>Hyphomicrobiales</taxon>
        <taxon>Rhizobiaceae</taxon>
        <taxon>Sinorhizobium/Ensifer group</taxon>
        <taxon>Sinorhizobium</taxon>
    </lineage>
</organism>
<dbReference type="EMBL" id="CP023067">
    <property type="protein sequence ID" value="ASY61917.1"/>
    <property type="molecule type" value="Genomic_DNA"/>
</dbReference>
<gene>
    <name evidence="1" type="ORF">SJ05684_c04510</name>
</gene>
<proteinExistence type="predicted"/>
<keyword evidence="2" id="KW-1185">Reference proteome</keyword>
<evidence type="ECO:0000313" key="1">
    <source>
        <dbReference type="EMBL" id="ASY61917.1"/>
    </source>
</evidence>
<dbReference type="KEGG" id="esj:SJ05684_c04510"/>
<sequence length="45" mass="4693">MKALPELKRHEGAGVPHAPRLLPAHRIGCRPACIPGNGDWAAIGG</sequence>